<organism evidence="2 3">
    <name type="scientific">Halopseudomonas sabulinigri</name>
    <dbReference type="NCBI Taxonomy" id="472181"/>
    <lineage>
        <taxon>Bacteria</taxon>
        <taxon>Pseudomonadati</taxon>
        <taxon>Pseudomonadota</taxon>
        <taxon>Gammaproteobacteria</taxon>
        <taxon>Pseudomonadales</taxon>
        <taxon>Pseudomonadaceae</taxon>
        <taxon>Halopseudomonas</taxon>
    </lineage>
</organism>
<proteinExistence type="predicted"/>
<feature type="transmembrane region" description="Helical" evidence="1">
    <location>
        <begin position="207"/>
        <end position="229"/>
    </location>
</feature>
<feature type="transmembrane region" description="Helical" evidence="1">
    <location>
        <begin position="12"/>
        <end position="35"/>
    </location>
</feature>
<reference evidence="3" key="1">
    <citation type="submission" date="2016-10" db="EMBL/GenBank/DDBJ databases">
        <authorList>
            <person name="Varghese N."/>
            <person name="Submissions S."/>
        </authorList>
    </citation>
    <scope>NUCLEOTIDE SEQUENCE [LARGE SCALE GENOMIC DNA]</scope>
    <source>
        <strain evidence="3">JCM 14963</strain>
    </source>
</reference>
<dbReference type="InterPro" id="IPR005625">
    <property type="entry name" value="PepSY-ass_TM"/>
</dbReference>
<dbReference type="STRING" id="472181.SAMN05216271_2168"/>
<evidence type="ECO:0000313" key="2">
    <source>
        <dbReference type="EMBL" id="SDS55012.1"/>
    </source>
</evidence>
<dbReference type="PANTHER" id="PTHR34219:SF6">
    <property type="entry name" value="BLR3280 PROTEIN"/>
    <property type="match status" value="1"/>
</dbReference>
<dbReference type="PANTHER" id="PTHR34219">
    <property type="entry name" value="IRON-REGULATED INNER MEMBRANE PROTEIN-RELATED"/>
    <property type="match status" value="1"/>
</dbReference>
<dbReference type="AlphaFoldDB" id="A0A1H1T451"/>
<keyword evidence="1" id="KW-1133">Transmembrane helix</keyword>
<dbReference type="OrthoDB" id="9760788at2"/>
<dbReference type="Proteomes" id="UP000243413">
    <property type="component" value="Chromosome I"/>
</dbReference>
<feature type="transmembrane region" description="Helical" evidence="1">
    <location>
        <begin position="458"/>
        <end position="479"/>
    </location>
</feature>
<feature type="transmembrane region" description="Helical" evidence="1">
    <location>
        <begin position="249"/>
        <end position="270"/>
    </location>
</feature>
<gene>
    <name evidence="2" type="ORF">SAMN05216271_2168</name>
</gene>
<keyword evidence="1" id="KW-0812">Transmembrane</keyword>
<dbReference type="EMBL" id="LT629763">
    <property type="protein sequence ID" value="SDS55012.1"/>
    <property type="molecule type" value="Genomic_DNA"/>
</dbReference>
<dbReference type="RefSeq" id="WP_092286517.1">
    <property type="nucleotide sequence ID" value="NZ_LT629763.1"/>
</dbReference>
<dbReference type="Pfam" id="PF03929">
    <property type="entry name" value="PepSY_TM"/>
    <property type="match status" value="2"/>
</dbReference>
<evidence type="ECO:0000256" key="1">
    <source>
        <dbReference type="SAM" id="Phobius"/>
    </source>
</evidence>
<name>A0A1H1T451_9GAMM</name>
<accession>A0A1H1T451</accession>
<protein>
    <submittedName>
        <fullName evidence="2">Peptidase propeptide and YPEB domain-containing protein</fullName>
    </submittedName>
</protein>
<keyword evidence="1" id="KW-0472">Membrane</keyword>
<sequence>MKRYLFLWHRWLGIALCLFMAMWFFSGVVMVYVGYPKLTPREHLAHLPPLALENCCVALSSMTADAEGALQTVRLTSLRGEPHYVLTFAGGQRQVVNARDGARVKSISPAQALQAAQQFAPHTPMQAQGLIDEDAWTHSRGLDTERPLYRVQLQDPEQRLLYISSQTGAVVRDATANERLWNWVGTWIHWLYPLRGNWLQPAWHNTVVYLSLAATVMALLGMLLGVMRWHGKRRYRNGSHSPYQGMGRWHHLVGLGAGGLLVTWVFSGLMSMNPWSVFSPAVSLDTRAYAGGALVPERVGQSPAQLLQRFQRSGLIPVELVWRQVAGEALVVAQDAQGATRVSLGGGPVLERVPTAVLERAAAAVWPAEPPHMQWLNDYDFYYYPRTEHSMLGHLAKPLPMLRVAYPDAAQTWLHIDPYTGEILSQAGTGRRVSRVLFALLHSWDWLPLLQNRPLWDVLMVGFSLGGLIISVTGVVLGWRRLRRKAGARASQRARASRWSTSSG</sequence>
<evidence type="ECO:0000313" key="3">
    <source>
        <dbReference type="Proteomes" id="UP000243413"/>
    </source>
</evidence>